<dbReference type="Gene3D" id="1.10.287.1060">
    <property type="entry name" value="ESAT-6-like"/>
    <property type="match status" value="1"/>
</dbReference>
<comment type="subcellular location">
    <subcellularLocation>
        <location evidence="2">Cytoplasm</location>
    </subcellularLocation>
    <subcellularLocation>
        <location evidence="1">Nucleus envelope</location>
    </subcellularLocation>
</comment>
<comment type="similarity">
    <text evidence="3">Belongs to the SNF7 family.</text>
</comment>
<keyword evidence="5" id="KW-0963">Cytoplasm</keyword>
<dbReference type="AlphaFoldDB" id="A0A8J0SFF9"/>
<evidence type="ECO:0000256" key="9">
    <source>
        <dbReference type="ARBA" id="ARBA00041077"/>
    </source>
</evidence>
<dbReference type="GO" id="GO:0005635">
    <property type="term" value="C:nuclear envelope"/>
    <property type="evidence" value="ECO:0007669"/>
    <property type="project" value="UniProtKB-SubCell"/>
</dbReference>
<dbReference type="Xenbase" id="XB-GENE-5867894">
    <property type="gene designation" value="chmp7"/>
</dbReference>
<name>A0A8J0SFF9_XENTR</name>
<organism evidence="14 15">
    <name type="scientific">Xenopus tropicalis</name>
    <name type="common">Western clawed frog</name>
    <name type="synonym">Silurana tropicalis</name>
    <dbReference type="NCBI Taxonomy" id="8364"/>
    <lineage>
        <taxon>Eukaryota</taxon>
        <taxon>Metazoa</taxon>
        <taxon>Chordata</taxon>
        <taxon>Craniata</taxon>
        <taxon>Vertebrata</taxon>
        <taxon>Euteleostomi</taxon>
        <taxon>Amphibia</taxon>
        <taxon>Batrachia</taxon>
        <taxon>Anura</taxon>
        <taxon>Pipoidea</taxon>
        <taxon>Pipidae</taxon>
        <taxon>Xenopodinae</taxon>
        <taxon>Xenopus</taxon>
        <taxon>Silurana</taxon>
    </lineage>
</organism>
<evidence type="ECO:0000256" key="6">
    <source>
        <dbReference type="ARBA" id="ARBA00022927"/>
    </source>
</evidence>
<gene>
    <name evidence="15 16" type="primary">chmp7</name>
</gene>
<keyword evidence="8" id="KW-0539">Nucleus</keyword>
<feature type="region of interest" description="Disordered" evidence="12">
    <location>
        <begin position="453"/>
        <end position="493"/>
    </location>
</feature>
<dbReference type="OrthoDB" id="10250120at2759"/>
<evidence type="ECO:0000256" key="10">
    <source>
        <dbReference type="ARBA" id="ARBA00041629"/>
    </source>
</evidence>
<dbReference type="GO" id="GO:0015031">
    <property type="term" value="P:protein transport"/>
    <property type="evidence" value="ECO:0007669"/>
    <property type="project" value="UniProtKB-KW"/>
</dbReference>
<evidence type="ECO:0000256" key="2">
    <source>
        <dbReference type="ARBA" id="ARBA00004496"/>
    </source>
</evidence>
<dbReference type="Pfam" id="PF03357">
    <property type="entry name" value="Snf7"/>
    <property type="match status" value="1"/>
</dbReference>
<protein>
    <recommendedName>
        <fullName evidence="9">Charged multivesicular body protein 7</fullName>
    </recommendedName>
    <alternativeName>
        <fullName evidence="10">Chromatin-modifying protein 7</fullName>
    </alternativeName>
</protein>
<evidence type="ECO:0000313" key="16">
    <source>
        <dbReference type="Xenbase" id="XB-GENE-5867894"/>
    </source>
</evidence>
<evidence type="ECO:0000256" key="12">
    <source>
        <dbReference type="SAM" id="MobiDB-lite"/>
    </source>
</evidence>
<proteinExistence type="inferred from homology"/>
<accession>A0A8J0SFF9</accession>
<evidence type="ECO:0000259" key="13">
    <source>
        <dbReference type="Pfam" id="PF25239"/>
    </source>
</evidence>
<evidence type="ECO:0000313" key="15">
    <source>
        <dbReference type="RefSeq" id="XP_012814408.1"/>
    </source>
</evidence>
<evidence type="ECO:0000256" key="5">
    <source>
        <dbReference type="ARBA" id="ARBA00022490"/>
    </source>
</evidence>
<dbReference type="OMA" id="LQLQFMR"/>
<evidence type="ECO:0000256" key="1">
    <source>
        <dbReference type="ARBA" id="ARBA00004259"/>
    </source>
</evidence>
<keyword evidence="7 11" id="KW-0175">Coiled coil</keyword>
<keyword evidence="4" id="KW-0813">Transport</keyword>
<dbReference type="Pfam" id="PF25239">
    <property type="entry name" value="WHD_CHMP7"/>
    <property type="match status" value="1"/>
</dbReference>
<evidence type="ECO:0000256" key="8">
    <source>
        <dbReference type="ARBA" id="ARBA00023242"/>
    </source>
</evidence>
<dbReference type="FunFam" id="1.10.287.1060:FF:000007">
    <property type="entry name" value="Charged multivesicular body protein 7"/>
    <property type="match status" value="1"/>
</dbReference>
<dbReference type="RefSeq" id="XP_012814408.1">
    <property type="nucleotide sequence ID" value="XM_012958954.2"/>
</dbReference>
<feature type="domain" description="CHMP7 winged helix" evidence="13">
    <location>
        <begin position="166"/>
        <end position="233"/>
    </location>
</feature>
<dbReference type="Pfam" id="PF25880">
    <property type="entry name" value="WHD_CHMP7_1st"/>
    <property type="match status" value="1"/>
</dbReference>
<dbReference type="GO" id="GO:0005737">
    <property type="term" value="C:cytoplasm"/>
    <property type="evidence" value="ECO:0007669"/>
    <property type="project" value="UniProtKB-SubCell"/>
</dbReference>
<reference evidence="15" key="1">
    <citation type="submission" date="2025-08" db="UniProtKB">
        <authorList>
            <consortium name="RefSeq"/>
        </authorList>
    </citation>
    <scope>IDENTIFICATION</scope>
    <source>
        <strain evidence="15">Nigerian</strain>
        <tissue evidence="15">Liver and blood</tissue>
    </source>
</reference>
<feature type="coiled-coil region" evidence="11">
    <location>
        <begin position="258"/>
        <end position="328"/>
    </location>
</feature>
<evidence type="ECO:0000313" key="14">
    <source>
        <dbReference type="Proteomes" id="UP000008143"/>
    </source>
</evidence>
<dbReference type="PANTHER" id="PTHR22761:SF21">
    <property type="entry name" value="CHARGED MULTIVESICULAR BODY PROTEIN 7"/>
    <property type="match status" value="1"/>
</dbReference>
<dbReference type="InterPro" id="IPR005024">
    <property type="entry name" value="Snf7_fam"/>
</dbReference>
<keyword evidence="14" id="KW-1185">Reference proteome</keyword>
<dbReference type="InterPro" id="IPR057471">
    <property type="entry name" value="CHMP7_WHD"/>
</dbReference>
<evidence type="ECO:0000256" key="11">
    <source>
        <dbReference type="SAM" id="Coils"/>
    </source>
</evidence>
<evidence type="ECO:0000256" key="7">
    <source>
        <dbReference type="ARBA" id="ARBA00023054"/>
    </source>
</evidence>
<keyword evidence="6" id="KW-0653">Protein transport</keyword>
<dbReference type="CTD" id="91782"/>
<evidence type="ECO:0000256" key="3">
    <source>
        <dbReference type="ARBA" id="ARBA00006190"/>
    </source>
</evidence>
<sequence length="493" mass="55733">MTGWDSPPQRKLRRANPNSGLLLCMMAALSCYPPEWDDDERMSFLFSAFKQTRDVNTSDWDGKMKFWIPLILKHARAQGLLSISLSQLERDFRRKGFAPLGLRIVIQEMMRQGTLRKESDYVSNVSSGWLSWGMRQLVIRPLRWTIGTVLGSQMGPDEPLVIPEIIKERAALVLQRYQSSPLRALPLLSEEEVRTLCAEICPNPSALNLVLLQLQGDKKICVLERAGKKLVKFVRVSVGQVDPISESDLGIYELQQSEKLLSERLQSAGEESDRLTEEARTYNRAGNKHQALRCLRKRKLLERRITELQNKQDTVQGILERIAAAETDRKVVSAYQMGVSALKLALKDVTMEKAESIVDQIQEYCDLQDDLSQTLASVSDADIDSEDLEKELNDILQNKEMIVDLPDVPSGPVVISPQRPTEWETDQDIDSEDLEKELNDILQKEEMIVDLPDVPSGPVVISPQRPTEWKTDQASRSPADGSFSRSVPEPVLQ</sequence>
<dbReference type="GO" id="GO:0016192">
    <property type="term" value="P:vesicle-mediated transport"/>
    <property type="evidence" value="ECO:0007669"/>
    <property type="project" value="UniProtKB-ARBA"/>
</dbReference>
<dbReference type="Proteomes" id="UP000008143">
    <property type="component" value="Chromosome 3"/>
</dbReference>
<evidence type="ECO:0000256" key="4">
    <source>
        <dbReference type="ARBA" id="ARBA00022448"/>
    </source>
</evidence>
<dbReference type="PANTHER" id="PTHR22761">
    <property type="entry name" value="CHARGED MULTIVESICULAR BODY PROTEIN"/>
    <property type="match status" value="1"/>
</dbReference>
<dbReference type="GO" id="GO:0007034">
    <property type="term" value="P:vacuolar transport"/>
    <property type="evidence" value="ECO:0007669"/>
    <property type="project" value="InterPro"/>
</dbReference>
<dbReference type="GeneID" id="548452"/>
<dbReference type="AGR" id="Xenbase:XB-GENE-5867894"/>